<keyword evidence="2" id="KW-1133">Transmembrane helix</keyword>
<feature type="domain" description="Alpha-(1-&gt;3)-arabinofuranosyltransferase N-terminal GT-C" evidence="3">
    <location>
        <begin position="61"/>
        <end position="717"/>
    </location>
</feature>
<evidence type="ECO:0000259" key="3">
    <source>
        <dbReference type="Pfam" id="PF11847"/>
    </source>
</evidence>
<feature type="region of interest" description="Disordered" evidence="1">
    <location>
        <begin position="973"/>
        <end position="992"/>
    </location>
</feature>
<dbReference type="SUPFAM" id="SSF49785">
    <property type="entry name" value="Galactose-binding domain-like"/>
    <property type="match status" value="2"/>
</dbReference>
<comment type="caution">
    <text evidence="5">The sequence shown here is derived from an EMBL/GenBank/DDBJ whole genome shotgun (WGS) entry which is preliminary data.</text>
</comment>
<name>A0A545AJK2_9ACTN</name>
<evidence type="ECO:0000256" key="2">
    <source>
        <dbReference type="SAM" id="Phobius"/>
    </source>
</evidence>
<dbReference type="Proteomes" id="UP000317982">
    <property type="component" value="Unassembled WGS sequence"/>
</dbReference>
<feature type="transmembrane region" description="Helical" evidence="2">
    <location>
        <begin position="177"/>
        <end position="199"/>
    </location>
</feature>
<feature type="domain" description="Arabinofuranosyltransferase D third carbohydrate binding module" evidence="4">
    <location>
        <begin position="970"/>
        <end position="1107"/>
    </location>
</feature>
<protein>
    <submittedName>
        <fullName evidence="5">DUF3367 domain-containing protein</fullName>
    </submittedName>
</protein>
<dbReference type="InterPro" id="IPR021798">
    <property type="entry name" value="AftD_N"/>
</dbReference>
<accession>A0A545AJK2</accession>
<evidence type="ECO:0000313" key="5">
    <source>
        <dbReference type="EMBL" id="TQS41506.1"/>
    </source>
</evidence>
<evidence type="ECO:0000256" key="1">
    <source>
        <dbReference type="SAM" id="MobiDB-lite"/>
    </source>
</evidence>
<keyword evidence="2" id="KW-0472">Membrane</keyword>
<sequence length="1464" mass="154330">MGGPRAWCTGDRDLEPRARVEGSVTATALTDTSEERVPDAPKPPAPPTVRRLRLIGVALALVVLAFLQKPGDIAADTKLDLVVDPIAFLGRALGLWDPTGYAGQLQNQAYGYLFPMGPFFSLGNLLHVDAWMVQRLWFAALLVGAWGGTYRLLNALRIGTPTVRVIAALTYALAPRMLTELGGVSAEVIPFAVAPWVLAPLVLGSRRGSPRRAAAASGVAFLFAGGINAAAAIAILPLPAWWLLTREKGKRKNALIRWWVLAIGLASLWWVVPLLVLGKYSPPFLDWIESSAYTTSATDFLDAFRGTTQWVARIAGPDGPEWTAGWVLLTAPAAIIATVLVAAVGLIGAVQRSNPHRLFLGGGLVIGLALITFGHTGPVTPPWAPWAQDLLDGPLSPFRNIHKFDPIIRLVLAVGLAHLLAAIRPLRGIQLRDLPVAALLRIAVAATLLVSAVPAFSGDLVNRSRPTEYPNYWAEAADWLGDNAGESRGLVVPGAPFGLYYWGRTNDDVLQPLAKSGWLVRDGVPLSSAGNIRLLDAFDQLLADGQPSAGLATALAGAGIGYVVVRNDLDWRRGRATRPELVHEALDGSPGLRKVKQFGPELTSAGDLVDRKLYDPKIAAYPAVEIYQVTDVPATVRSVPLDNVLRMAGGPEATLSLAEQGLAVGRPTVLEGDDQVLGDSVGTPVVTDTLRRREVNFGEVRHNVSATMTKDEPYVAKRSAYDYLNSDDPSLLTVARYTGVSGFKASSSGSDVDAAVSHDAAHAPWFAVDGDEDSAWTTGTPGAVGQWLELDFDHDVDLSRFTLQFDSAIQLGPMPTQIDVTTDRGTQRVAVTPDGKPQNVAAPHGTTRKLRLTVRAVNGDPAKAGGVAIAEVTVPGLVASRTLVTPPVTGTDPAIVVFRAATSGHGDCLTYDDRPICLPGLSTPAEEPTGIDRTFTLPAAASYAVTVTGLPISGNTLDSLLSPGSGAAIATSADTGYNDPRTRPQAVFDGDPSTVWIAKPGVRAPGLTVSLPQRRTITGLEMDIEPSSTVAPPSYVQIASNEGEIQVRPVVPSGKTNAVKLTRPMSGTSFSVRILETAPAATTNAANGLQELLPGGIGELRLTGADDLIKPVPANKVVTLGCGQGPTLVIDGRTVLTRVVGPATSATADAQGNGAEQRPLTVGDLLEERPVKVEPCASTDVAGAQAAKETAADLQLSAGEHRLQLLGNDAVRPVSVMLAPLGATGIRSTQRTADVRNWGSTSRSVDLGPSDQPSVLVVPENFNNGWVAHLGGEKLVPIRIDGWQQAWIVPAGDGGTVELSYRPKWIYWGGLVAGLLAVVLLLALWRSGRPTGRTTPATAKAGSAEALAPVEAGRLPLARRLPLLLPAVIGGLPGLIGTIVLWVVVRRLRWGSVLVRWLPLGAAGALVAAGVMGAVRPYAGDHEPWADTWWVQGLCLVAIVIVAVVAVHPPSAEDAPELTEEDRS</sequence>
<feature type="transmembrane region" description="Helical" evidence="2">
    <location>
        <begin position="256"/>
        <end position="277"/>
    </location>
</feature>
<feature type="transmembrane region" description="Helical" evidence="2">
    <location>
        <begin position="358"/>
        <end position="376"/>
    </location>
</feature>
<dbReference type="OrthoDB" id="5242711at2"/>
<feature type="transmembrane region" description="Helical" evidence="2">
    <location>
        <begin position="1429"/>
        <end position="1448"/>
    </location>
</feature>
<dbReference type="EMBL" id="VIRS01000025">
    <property type="protein sequence ID" value="TQS41506.1"/>
    <property type="molecule type" value="Genomic_DNA"/>
</dbReference>
<feature type="transmembrane region" description="Helical" evidence="2">
    <location>
        <begin position="438"/>
        <end position="457"/>
    </location>
</feature>
<feature type="transmembrane region" description="Helical" evidence="2">
    <location>
        <begin position="326"/>
        <end position="346"/>
    </location>
</feature>
<reference evidence="5 6" key="1">
    <citation type="submission" date="2019-07" db="EMBL/GenBank/DDBJ databases">
        <title>Cryptosporangium phraense sp. nov., isolated from plant litter.</title>
        <authorList>
            <person name="Suriyachadkun C."/>
        </authorList>
    </citation>
    <scope>NUCLEOTIDE SEQUENCE [LARGE SCALE GENOMIC DNA]</scope>
    <source>
        <strain evidence="5 6">A-T 5661</strain>
    </source>
</reference>
<dbReference type="Pfam" id="PF24607">
    <property type="entry name" value="CBM_AftD"/>
    <property type="match status" value="1"/>
</dbReference>
<dbReference type="InParanoid" id="A0A545AJK2"/>
<feature type="transmembrane region" description="Helical" evidence="2">
    <location>
        <begin position="219"/>
        <end position="244"/>
    </location>
</feature>
<dbReference type="FunCoup" id="A0A545AJK2">
    <property type="interactions" value="9"/>
</dbReference>
<gene>
    <name evidence="5" type="ORF">FL583_28900</name>
</gene>
<keyword evidence="2" id="KW-0812">Transmembrane</keyword>
<dbReference type="InterPro" id="IPR056997">
    <property type="entry name" value="CBM_AftD"/>
</dbReference>
<feature type="region of interest" description="Disordered" evidence="1">
    <location>
        <begin position="19"/>
        <end position="45"/>
    </location>
</feature>
<feature type="transmembrane region" description="Helical" evidence="2">
    <location>
        <begin position="1363"/>
        <end position="1385"/>
    </location>
</feature>
<dbReference type="Pfam" id="PF11847">
    <property type="entry name" value="GT-C_AftD"/>
    <property type="match status" value="1"/>
</dbReference>
<proteinExistence type="predicted"/>
<dbReference type="GO" id="GO:0016740">
    <property type="term" value="F:transferase activity"/>
    <property type="evidence" value="ECO:0007669"/>
    <property type="project" value="InterPro"/>
</dbReference>
<organism evidence="5 6">
    <name type="scientific">Cryptosporangium phraense</name>
    <dbReference type="NCBI Taxonomy" id="2593070"/>
    <lineage>
        <taxon>Bacteria</taxon>
        <taxon>Bacillati</taxon>
        <taxon>Actinomycetota</taxon>
        <taxon>Actinomycetes</taxon>
        <taxon>Cryptosporangiales</taxon>
        <taxon>Cryptosporangiaceae</taxon>
        <taxon>Cryptosporangium</taxon>
    </lineage>
</organism>
<evidence type="ECO:0000313" key="6">
    <source>
        <dbReference type="Proteomes" id="UP000317982"/>
    </source>
</evidence>
<feature type="transmembrane region" description="Helical" evidence="2">
    <location>
        <begin position="136"/>
        <end position="156"/>
    </location>
</feature>
<feature type="transmembrane region" description="Helical" evidence="2">
    <location>
        <begin position="1305"/>
        <end position="1325"/>
    </location>
</feature>
<feature type="transmembrane region" description="Helical" evidence="2">
    <location>
        <begin position="407"/>
        <end position="426"/>
    </location>
</feature>
<dbReference type="InterPro" id="IPR008979">
    <property type="entry name" value="Galactose-bd-like_sf"/>
</dbReference>
<keyword evidence="6" id="KW-1185">Reference proteome</keyword>
<feature type="transmembrane region" description="Helical" evidence="2">
    <location>
        <begin position="1397"/>
        <end position="1417"/>
    </location>
</feature>
<evidence type="ECO:0000259" key="4">
    <source>
        <dbReference type="Pfam" id="PF24607"/>
    </source>
</evidence>
<dbReference type="Gene3D" id="2.60.120.260">
    <property type="entry name" value="Galactose-binding domain-like"/>
    <property type="match status" value="1"/>
</dbReference>